<feature type="compositionally biased region" description="Basic residues" evidence="1">
    <location>
        <begin position="30"/>
        <end position="39"/>
    </location>
</feature>
<proteinExistence type="predicted"/>
<feature type="region of interest" description="Disordered" evidence="1">
    <location>
        <begin position="11"/>
        <end position="83"/>
    </location>
</feature>
<dbReference type="EMBL" id="JBHSPX010000006">
    <property type="protein sequence ID" value="MFC6064770.1"/>
    <property type="molecule type" value="Genomic_DNA"/>
</dbReference>
<evidence type="ECO:0000313" key="2">
    <source>
        <dbReference type="EMBL" id="MFC6064770.1"/>
    </source>
</evidence>
<comment type="caution">
    <text evidence="2">The sequence shown here is derived from an EMBL/GenBank/DDBJ whole genome shotgun (WGS) entry which is preliminary data.</text>
</comment>
<name>A0ABW1MLY8_9ACTN</name>
<evidence type="ECO:0000313" key="3">
    <source>
        <dbReference type="Proteomes" id="UP001596139"/>
    </source>
</evidence>
<evidence type="ECO:0000256" key="1">
    <source>
        <dbReference type="SAM" id="MobiDB-lite"/>
    </source>
</evidence>
<feature type="compositionally biased region" description="Gly residues" evidence="1">
    <location>
        <begin position="61"/>
        <end position="83"/>
    </location>
</feature>
<sequence>PGPIWRDAMAGALAGKPAPGFHTVPIRDPKAKKKNRAKPPSRTDDKPGGGGIDLPDLPDVIGGGGGDGGWNWPGGGNGRGHGG</sequence>
<feature type="non-terminal residue" evidence="2">
    <location>
        <position position="1"/>
    </location>
</feature>
<accession>A0ABW1MLY8</accession>
<reference evidence="3" key="1">
    <citation type="journal article" date="2019" name="Int. J. Syst. Evol. Microbiol.">
        <title>The Global Catalogue of Microorganisms (GCM) 10K type strain sequencing project: providing services to taxonomists for standard genome sequencing and annotation.</title>
        <authorList>
            <consortium name="The Broad Institute Genomics Platform"/>
            <consortium name="The Broad Institute Genome Sequencing Center for Infectious Disease"/>
            <person name="Wu L."/>
            <person name="Ma J."/>
        </authorList>
    </citation>
    <scope>NUCLEOTIDE SEQUENCE [LARGE SCALE GENOMIC DNA]</scope>
    <source>
        <strain evidence="3">CGMCC 1.15180</strain>
    </source>
</reference>
<keyword evidence="3" id="KW-1185">Reference proteome</keyword>
<gene>
    <name evidence="2" type="ORF">ACFP4F_19755</name>
</gene>
<dbReference type="Proteomes" id="UP001596139">
    <property type="component" value="Unassembled WGS sequence"/>
</dbReference>
<organism evidence="2 3">
    <name type="scientific">Streptomyces ochraceiscleroticus</name>
    <dbReference type="NCBI Taxonomy" id="47761"/>
    <lineage>
        <taxon>Bacteria</taxon>
        <taxon>Bacillati</taxon>
        <taxon>Actinomycetota</taxon>
        <taxon>Actinomycetes</taxon>
        <taxon>Kitasatosporales</taxon>
        <taxon>Streptomycetaceae</taxon>
        <taxon>Streptomyces</taxon>
    </lineage>
</organism>
<protein>
    <submittedName>
        <fullName evidence="2">Penicillin-binding protein</fullName>
    </submittedName>
</protein>